<proteinExistence type="predicted"/>
<dbReference type="Proteomes" id="UP001181046">
    <property type="component" value="Unassembled WGS sequence"/>
</dbReference>
<accession>A0ABU3FC22</accession>
<name>A0ABU3FC22_9ENTE</name>
<comment type="caution">
    <text evidence="1">The sequence shown here is derived from an EMBL/GenBank/DDBJ whole genome shotgun (WGS) entry which is preliminary data.</text>
</comment>
<sequence length="198" mass="22751">MLIVEGIYYFKDELLQGGGNKYNIILDVDSISENDMPIARSNELILSQIHLTYKIPYQELSPYFQVQNITTVYSQKRIDILTSIVEDSDFSRNFIRGLKLAYSPDLEDSGNRLGVALEILVIKILSREEIPYNPVATLGTLLSLLRKNVEIFAEDYQKFNVANKSRIKSSHHKDDRFTKEDATILSDTIIYIAETYFL</sequence>
<evidence type="ECO:0000313" key="1">
    <source>
        <dbReference type="EMBL" id="MDT2759245.1"/>
    </source>
</evidence>
<protein>
    <recommendedName>
        <fullName evidence="3">Abortive infection protein-like C-terminal domain-containing protein</fullName>
    </recommendedName>
</protein>
<gene>
    <name evidence="1" type="ORF">P7H27_05665</name>
</gene>
<dbReference type="EMBL" id="JARQAJ010000002">
    <property type="protein sequence ID" value="MDT2759245.1"/>
    <property type="molecule type" value="Genomic_DNA"/>
</dbReference>
<keyword evidence="2" id="KW-1185">Reference proteome</keyword>
<evidence type="ECO:0008006" key="3">
    <source>
        <dbReference type="Google" id="ProtNLM"/>
    </source>
</evidence>
<evidence type="ECO:0000313" key="2">
    <source>
        <dbReference type="Proteomes" id="UP001181046"/>
    </source>
</evidence>
<dbReference type="RefSeq" id="WP_137617980.1">
    <property type="nucleotide sequence ID" value="NZ_BJDX01000002.1"/>
</dbReference>
<organism evidence="1 2">
    <name type="scientific">Enterococcus xiangfangensis</name>
    <dbReference type="NCBI Taxonomy" id="1296537"/>
    <lineage>
        <taxon>Bacteria</taxon>
        <taxon>Bacillati</taxon>
        <taxon>Bacillota</taxon>
        <taxon>Bacilli</taxon>
        <taxon>Lactobacillales</taxon>
        <taxon>Enterococcaceae</taxon>
        <taxon>Enterococcus</taxon>
    </lineage>
</organism>
<reference evidence="1" key="1">
    <citation type="submission" date="2023-03" db="EMBL/GenBank/DDBJ databases">
        <authorList>
            <person name="Shen W."/>
            <person name="Cai J."/>
        </authorList>
    </citation>
    <scope>NUCLEOTIDE SEQUENCE</scope>
    <source>
        <strain evidence="1">P66-3</strain>
    </source>
</reference>